<accession>A0A2V3PYP5</accession>
<gene>
    <name evidence="1" type="ORF">CLV62_104173</name>
</gene>
<evidence type="ECO:0000313" key="1">
    <source>
        <dbReference type="EMBL" id="PXV66912.1"/>
    </source>
</evidence>
<name>A0A2V3PYP5_9BACT</name>
<protein>
    <submittedName>
        <fullName evidence="1">Uncharacterized protein</fullName>
    </submittedName>
</protein>
<organism evidence="1 2">
    <name type="scientific">Dysgonomonas alginatilytica</name>
    <dbReference type="NCBI Taxonomy" id="1605892"/>
    <lineage>
        <taxon>Bacteria</taxon>
        <taxon>Pseudomonadati</taxon>
        <taxon>Bacteroidota</taxon>
        <taxon>Bacteroidia</taxon>
        <taxon>Bacteroidales</taxon>
        <taxon>Dysgonomonadaceae</taxon>
        <taxon>Dysgonomonas</taxon>
    </lineage>
</organism>
<evidence type="ECO:0000313" key="2">
    <source>
        <dbReference type="Proteomes" id="UP000247973"/>
    </source>
</evidence>
<keyword evidence="2" id="KW-1185">Reference proteome</keyword>
<comment type="caution">
    <text evidence="1">The sequence shown here is derived from an EMBL/GenBank/DDBJ whole genome shotgun (WGS) entry which is preliminary data.</text>
</comment>
<dbReference type="Proteomes" id="UP000247973">
    <property type="component" value="Unassembled WGS sequence"/>
</dbReference>
<sequence>MSEKTHWKQLVNLDYIGAYSLQGQDLTVEIVKVEVKRVKGENGKEEDCTVASLKGQKPFIVNRTNAKIITKIHGSPYIEDWEGKKITLYPTTTKVAGETVECLRVRPIAPKQETFDSEIAADEAKLRECKTLNELKDTFQNLRHRSDTKIIAVKDELKAVLR</sequence>
<proteinExistence type="predicted"/>
<reference evidence="1 2" key="1">
    <citation type="submission" date="2018-03" db="EMBL/GenBank/DDBJ databases">
        <title>Genomic Encyclopedia of Archaeal and Bacterial Type Strains, Phase II (KMG-II): from individual species to whole genera.</title>
        <authorList>
            <person name="Goeker M."/>
        </authorList>
    </citation>
    <scope>NUCLEOTIDE SEQUENCE [LARGE SCALE GENOMIC DNA]</scope>
    <source>
        <strain evidence="1 2">DSM 100214</strain>
    </source>
</reference>
<dbReference type="AlphaFoldDB" id="A0A2V3PYP5"/>
<dbReference type="EMBL" id="QICL01000004">
    <property type="protein sequence ID" value="PXV66912.1"/>
    <property type="molecule type" value="Genomic_DNA"/>
</dbReference>